<proteinExistence type="predicted"/>
<reference evidence="2 3" key="1">
    <citation type="submission" date="2024-02" db="EMBL/GenBank/DDBJ databases">
        <title>Herpetosiphon gulosus NBRC 112829.</title>
        <authorList>
            <person name="Ichikawa N."/>
            <person name="Katano-Makiyama Y."/>
            <person name="Hidaka K."/>
        </authorList>
    </citation>
    <scope>NUCLEOTIDE SEQUENCE [LARGE SCALE GENOMIC DNA]</scope>
    <source>
        <strain evidence="2 3">NBRC 112829</strain>
    </source>
</reference>
<gene>
    <name evidence="2" type="ORF">Hgul01_05218</name>
</gene>
<accession>A0ABP9X7P2</accession>
<name>A0ABP9X7P2_9CHLR</name>
<keyword evidence="1" id="KW-0812">Transmembrane</keyword>
<keyword evidence="1" id="KW-1133">Transmembrane helix</keyword>
<dbReference type="EMBL" id="BAABRU010000047">
    <property type="protein sequence ID" value="GAA5531393.1"/>
    <property type="molecule type" value="Genomic_DNA"/>
</dbReference>
<sequence>MKDWLETLATGLFAGCVLGSGVATIMSYVVPP</sequence>
<evidence type="ECO:0000313" key="3">
    <source>
        <dbReference type="Proteomes" id="UP001428290"/>
    </source>
</evidence>
<evidence type="ECO:0000256" key="1">
    <source>
        <dbReference type="SAM" id="Phobius"/>
    </source>
</evidence>
<keyword evidence="3" id="KW-1185">Reference proteome</keyword>
<comment type="caution">
    <text evidence="2">The sequence shown here is derived from an EMBL/GenBank/DDBJ whole genome shotgun (WGS) entry which is preliminary data.</text>
</comment>
<protein>
    <submittedName>
        <fullName evidence="2">Uncharacterized protein</fullName>
    </submittedName>
</protein>
<dbReference type="Proteomes" id="UP001428290">
    <property type="component" value="Unassembled WGS sequence"/>
</dbReference>
<evidence type="ECO:0000313" key="2">
    <source>
        <dbReference type="EMBL" id="GAA5531393.1"/>
    </source>
</evidence>
<keyword evidence="1" id="KW-0472">Membrane</keyword>
<feature type="transmembrane region" description="Helical" evidence="1">
    <location>
        <begin position="12"/>
        <end position="30"/>
    </location>
</feature>
<organism evidence="2 3">
    <name type="scientific">Herpetosiphon gulosus</name>
    <dbReference type="NCBI Taxonomy" id="1973496"/>
    <lineage>
        <taxon>Bacteria</taxon>
        <taxon>Bacillati</taxon>
        <taxon>Chloroflexota</taxon>
        <taxon>Chloroflexia</taxon>
        <taxon>Herpetosiphonales</taxon>
        <taxon>Herpetosiphonaceae</taxon>
        <taxon>Herpetosiphon</taxon>
    </lineage>
</organism>